<dbReference type="InterPro" id="IPR026989">
    <property type="entry name" value="TnpV"/>
</dbReference>
<accession>A0A6N3HCD9</accession>
<evidence type="ECO:0008006" key="2">
    <source>
        <dbReference type="Google" id="ProtNLM"/>
    </source>
</evidence>
<gene>
    <name evidence="1" type="ORF">ELLFYP34_01136</name>
</gene>
<name>A0A6N3HCD9_EUBLI</name>
<dbReference type="EMBL" id="CACRTR010000023">
    <property type="protein sequence ID" value="VYU74356.1"/>
    <property type="molecule type" value="Genomic_DNA"/>
</dbReference>
<proteinExistence type="predicted"/>
<evidence type="ECO:0000313" key="1">
    <source>
        <dbReference type="EMBL" id="VYU74356.1"/>
    </source>
</evidence>
<sequence length="139" mass="16457">MEKEKKTILEEIAPELQYVQNGDYRIPNIIDSSSKKVKKLNHWGHQYAEYFRGILKGGPYDFALMEGVLNQRCYEVGERAEEMYQSIYRRMCQEEKIEEIKKTDYRRAVALLEKIQSEATEVVLQEVVYDNDLDWLPEA</sequence>
<dbReference type="AlphaFoldDB" id="A0A6N3HCD9"/>
<organism evidence="1">
    <name type="scientific">Eubacterium limosum</name>
    <dbReference type="NCBI Taxonomy" id="1736"/>
    <lineage>
        <taxon>Bacteria</taxon>
        <taxon>Bacillati</taxon>
        <taxon>Bacillota</taxon>
        <taxon>Clostridia</taxon>
        <taxon>Eubacteriales</taxon>
        <taxon>Eubacteriaceae</taxon>
        <taxon>Eubacterium</taxon>
    </lineage>
</organism>
<protein>
    <recommendedName>
        <fullName evidence="2">Transposon-encoded protein TnpV</fullName>
    </recommendedName>
</protein>
<dbReference type="Pfam" id="PF14198">
    <property type="entry name" value="TnpV"/>
    <property type="match status" value="1"/>
</dbReference>
<reference evidence="1" key="1">
    <citation type="submission" date="2019-11" db="EMBL/GenBank/DDBJ databases">
        <authorList>
            <person name="Feng L."/>
        </authorList>
    </citation>
    <scope>NUCLEOTIDE SEQUENCE</scope>
    <source>
        <strain evidence="1">ElimosumLFYP34</strain>
    </source>
</reference>